<protein>
    <submittedName>
        <fullName evidence="2">Uncharacterized protein</fullName>
    </submittedName>
</protein>
<evidence type="ECO:0000313" key="1">
    <source>
        <dbReference type="Proteomes" id="UP000887576"/>
    </source>
</evidence>
<evidence type="ECO:0000313" key="2">
    <source>
        <dbReference type="WBParaSite" id="JU765_v2.g3424.t1"/>
    </source>
</evidence>
<accession>A0AC34R519</accession>
<reference evidence="2" key="1">
    <citation type="submission" date="2022-11" db="UniProtKB">
        <authorList>
            <consortium name="WormBaseParasite"/>
        </authorList>
    </citation>
    <scope>IDENTIFICATION</scope>
</reference>
<dbReference type="Proteomes" id="UP000887576">
    <property type="component" value="Unplaced"/>
</dbReference>
<dbReference type="WBParaSite" id="JU765_v2.g3424.t1">
    <property type="protein sequence ID" value="JU765_v2.g3424.t1"/>
    <property type="gene ID" value="JU765_v2.g3424"/>
</dbReference>
<proteinExistence type="predicted"/>
<name>A0AC34R519_9BILA</name>
<sequence length="138" mass="16145">MSVDKKKTDKEAMKAQEKIVNGFKELRAQQQDILSDLSLLEGDMRELWGVIKVMKTLPSERKVLRVVGDISLETTVEQDLKKKHLEFNERADAHRSLLKKLEEKAVEINDYQKEHSIRILNEDEIAELQKKNQIQFRS</sequence>
<organism evidence="1 2">
    <name type="scientific">Panagrolaimus sp. JU765</name>
    <dbReference type="NCBI Taxonomy" id="591449"/>
    <lineage>
        <taxon>Eukaryota</taxon>
        <taxon>Metazoa</taxon>
        <taxon>Ecdysozoa</taxon>
        <taxon>Nematoda</taxon>
        <taxon>Chromadorea</taxon>
        <taxon>Rhabditida</taxon>
        <taxon>Tylenchina</taxon>
        <taxon>Panagrolaimomorpha</taxon>
        <taxon>Panagrolaimoidea</taxon>
        <taxon>Panagrolaimidae</taxon>
        <taxon>Panagrolaimus</taxon>
    </lineage>
</organism>